<keyword evidence="1" id="KW-0175">Coiled coil</keyword>
<name>A0A6A6FCV5_9PEZI</name>
<dbReference type="OrthoDB" id="3647556at2759"/>
<organism evidence="4 5">
    <name type="scientific">Cercospora zeae-maydis SCOH1-5</name>
    <dbReference type="NCBI Taxonomy" id="717836"/>
    <lineage>
        <taxon>Eukaryota</taxon>
        <taxon>Fungi</taxon>
        <taxon>Dikarya</taxon>
        <taxon>Ascomycota</taxon>
        <taxon>Pezizomycotina</taxon>
        <taxon>Dothideomycetes</taxon>
        <taxon>Dothideomycetidae</taxon>
        <taxon>Mycosphaerellales</taxon>
        <taxon>Mycosphaerellaceae</taxon>
        <taxon>Cercospora</taxon>
    </lineage>
</organism>
<gene>
    <name evidence="4" type="ORF">CERZMDRAFT_98551</name>
</gene>
<proteinExistence type="predicted"/>
<accession>A0A6A6FCV5</accession>
<keyword evidence="3" id="KW-0472">Membrane</keyword>
<sequence>MSTLYLTPIPLAPGSTINSTTSFPHPTPQPPASTTPTLATATSAAMFSTGSHQPHVNTMLLASCLLIAYCIVSAILLYGLWSTGFIDCKLNLDPSPYVRRDRLRRHMNWRASPAEPRMMTQYGADDEEHAILANDRRHSRPIEVLPTTHHNDSTTSVVTMLGHGDEPEVLALQRTLAFNGIHISERQVRGQRRALERIIRSQSLSATSRSPNATDRTATFSPIGFHLPVRRDISADEISTEYARELERHRDYRFARMRAYELQQNMTPEQRRRLQQSAQIEANMRGIGQQQQWDWSTAPNAAPQGRTGQQQQNPAQAQMIVSREGQNQRQAETFVNGQHQVAASKEEAVKQRHLHGGLEPDATKRVDQAKPSGAAESLEDKYQRALNQVARHLQVMTGMLAQVNKSRELESQLQKREQVMKATNRDLLATIAKHFRRVEWENINAMKAFRSKLGDGDVAPEFRMYVDPNTLTYGQAYQVVLKLKDGWAAIVEKLLAGQQELRVQIADMERDHLSQIAERDEQLDALEERCEMLERGGLEVNEIRLTPTPGELDVD</sequence>
<evidence type="ECO:0000256" key="3">
    <source>
        <dbReference type="SAM" id="Phobius"/>
    </source>
</evidence>
<keyword evidence="3" id="KW-1133">Transmembrane helix</keyword>
<feature type="transmembrane region" description="Helical" evidence="3">
    <location>
        <begin position="60"/>
        <end position="81"/>
    </location>
</feature>
<evidence type="ECO:0000313" key="4">
    <source>
        <dbReference type="EMBL" id="KAF2211237.1"/>
    </source>
</evidence>
<dbReference type="Proteomes" id="UP000799539">
    <property type="component" value="Unassembled WGS sequence"/>
</dbReference>
<feature type="compositionally biased region" description="Polar residues" evidence="2">
    <location>
        <begin position="324"/>
        <end position="341"/>
    </location>
</feature>
<feature type="region of interest" description="Disordered" evidence="2">
    <location>
        <begin position="16"/>
        <end position="36"/>
    </location>
</feature>
<protein>
    <submittedName>
        <fullName evidence="4">Uncharacterized protein</fullName>
    </submittedName>
</protein>
<keyword evidence="5" id="KW-1185">Reference proteome</keyword>
<reference evidence="4" key="1">
    <citation type="journal article" date="2020" name="Stud. Mycol.">
        <title>101 Dothideomycetes genomes: a test case for predicting lifestyles and emergence of pathogens.</title>
        <authorList>
            <person name="Haridas S."/>
            <person name="Albert R."/>
            <person name="Binder M."/>
            <person name="Bloem J."/>
            <person name="Labutti K."/>
            <person name="Salamov A."/>
            <person name="Andreopoulos B."/>
            <person name="Baker S."/>
            <person name="Barry K."/>
            <person name="Bills G."/>
            <person name="Bluhm B."/>
            <person name="Cannon C."/>
            <person name="Castanera R."/>
            <person name="Culley D."/>
            <person name="Daum C."/>
            <person name="Ezra D."/>
            <person name="Gonzalez J."/>
            <person name="Henrissat B."/>
            <person name="Kuo A."/>
            <person name="Liang C."/>
            <person name="Lipzen A."/>
            <person name="Lutzoni F."/>
            <person name="Magnuson J."/>
            <person name="Mondo S."/>
            <person name="Nolan M."/>
            <person name="Ohm R."/>
            <person name="Pangilinan J."/>
            <person name="Park H.-J."/>
            <person name="Ramirez L."/>
            <person name="Alfaro M."/>
            <person name="Sun H."/>
            <person name="Tritt A."/>
            <person name="Yoshinaga Y."/>
            <person name="Zwiers L.-H."/>
            <person name="Turgeon B."/>
            <person name="Goodwin S."/>
            <person name="Spatafora J."/>
            <person name="Crous P."/>
            <person name="Grigoriev I."/>
        </authorList>
    </citation>
    <scope>NUCLEOTIDE SEQUENCE</scope>
    <source>
        <strain evidence="4">SCOH1-5</strain>
    </source>
</reference>
<evidence type="ECO:0000256" key="1">
    <source>
        <dbReference type="SAM" id="Coils"/>
    </source>
</evidence>
<dbReference type="EMBL" id="ML992677">
    <property type="protein sequence ID" value="KAF2211237.1"/>
    <property type="molecule type" value="Genomic_DNA"/>
</dbReference>
<feature type="coiled-coil region" evidence="1">
    <location>
        <begin position="491"/>
        <end position="536"/>
    </location>
</feature>
<feature type="compositionally biased region" description="Polar residues" evidence="2">
    <location>
        <begin position="288"/>
        <end position="299"/>
    </location>
</feature>
<feature type="compositionally biased region" description="Basic and acidic residues" evidence="2">
    <location>
        <begin position="344"/>
        <end position="368"/>
    </location>
</feature>
<dbReference type="AlphaFoldDB" id="A0A6A6FCV5"/>
<feature type="region of interest" description="Disordered" evidence="2">
    <location>
        <begin position="285"/>
        <end position="378"/>
    </location>
</feature>
<evidence type="ECO:0000313" key="5">
    <source>
        <dbReference type="Proteomes" id="UP000799539"/>
    </source>
</evidence>
<feature type="compositionally biased region" description="Low complexity" evidence="2">
    <location>
        <begin position="301"/>
        <end position="318"/>
    </location>
</feature>
<keyword evidence="3" id="KW-0812">Transmembrane</keyword>
<evidence type="ECO:0000256" key="2">
    <source>
        <dbReference type="SAM" id="MobiDB-lite"/>
    </source>
</evidence>